<comment type="subcellular location">
    <subcellularLocation>
        <location evidence="2">Membrane</location>
    </subcellularLocation>
</comment>
<keyword evidence="5" id="KW-0808">Transferase</keyword>
<keyword evidence="7" id="KW-0547">Nucleotide-binding</keyword>
<dbReference type="FunFam" id="3.30.565.10:FF:000013">
    <property type="entry name" value="Two-component sensor histidine kinase"/>
    <property type="match status" value="1"/>
</dbReference>
<proteinExistence type="predicted"/>
<dbReference type="InterPro" id="IPR050736">
    <property type="entry name" value="Sensor_HK_Regulatory"/>
</dbReference>
<evidence type="ECO:0000256" key="3">
    <source>
        <dbReference type="ARBA" id="ARBA00012438"/>
    </source>
</evidence>
<comment type="catalytic activity">
    <reaction evidence="1">
        <text>ATP + protein L-histidine = ADP + protein N-phospho-L-histidine.</text>
        <dbReference type="EC" id="2.7.13.3"/>
    </reaction>
</comment>
<evidence type="ECO:0000256" key="2">
    <source>
        <dbReference type="ARBA" id="ARBA00004370"/>
    </source>
</evidence>
<keyword evidence="4" id="KW-0597">Phosphoprotein</keyword>
<evidence type="ECO:0000256" key="12">
    <source>
        <dbReference type="ARBA" id="ARBA00023136"/>
    </source>
</evidence>
<dbReference type="OrthoDB" id="9792991at2"/>
<dbReference type="EMBL" id="VSDO01000004">
    <property type="protein sequence ID" value="TYA11756.1"/>
    <property type="molecule type" value="Genomic_DNA"/>
</dbReference>
<dbReference type="InterPro" id="IPR003594">
    <property type="entry name" value="HATPase_dom"/>
</dbReference>
<dbReference type="InterPro" id="IPR005467">
    <property type="entry name" value="His_kinase_dom"/>
</dbReference>
<evidence type="ECO:0000256" key="10">
    <source>
        <dbReference type="ARBA" id="ARBA00022989"/>
    </source>
</evidence>
<evidence type="ECO:0000313" key="15">
    <source>
        <dbReference type="Proteomes" id="UP000325218"/>
    </source>
</evidence>
<dbReference type="PANTHER" id="PTHR43711:SF1">
    <property type="entry name" value="HISTIDINE KINASE 1"/>
    <property type="match status" value="1"/>
</dbReference>
<evidence type="ECO:0000256" key="5">
    <source>
        <dbReference type="ARBA" id="ARBA00022679"/>
    </source>
</evidence>
<dbReference type="InterPro" id="IPR036097">
    <property type="entry name" value="HisK_dim/P_sf"/>
</dbReference>
<evidence type="ECO:0000256" key="1">
    <source>
        <dbReference type="ARBA" id="ARBA00000085"/>
    </source>
</evidence>
<dbReference type="GO" id="GO:0000155">
    <property type="term" value="F:phosphorelay sensor kinase activity"/>
    <property type="evidence" value="ECO:0007669"/>
    <property type="project" value="InterPro"/>
</dbReference>
<reference evidence="14 15" key="1">
    <citation type="submission" date="2019-08" db="EMBL/GenBank/DDBJ databases">
        <title>Genome sequencing of Paenibacillus faecis DSM 23593(T).</title>
        <authorList>
            <person name="Kook J.-K."/>
            <person name="Park S.-N."/>
            <person name="Lim Y.K."/>
        </authorList>
    </citation>
    <scope>NUCLEOTIDE SEQUENCE [LARGE SCALE GENOMIC DNA]</scope>
    <source>
        <strain evidence="14 15">DSM 23593</strain>
    </source>
</reference>
<dbReference type="GO" id="GO:0005524">
    <property type="term" value="F:ATP binding"/>
    <property type="evidence" value="ECO:0007669"/>
    <property type="project" value="UniProtKB-KW"/>
</dbReference>
<dbReference type="AlphaFoldDB" id="A0A5D0CP91"/>
<dbReference type="InterPro" id="IPR036890">
    <property type="entry name" value="HATPase_C_sf"/>
</dbReference>
<dbReference type="Gene3D" id="3.30.565.10">
    <property type="entry name" value="Histidine kinase-like ATPase, C-terminal domain"/>
    <property type="match status" value="1"/>
</dbReference>
<dbReference type="PROSITE" id="PS50109">
    <property type="entry name" value="HIS_KIN"/>
    <property type="match status" value="1"/>
</dbReference>
<dbReference type="InterPro" id="IPR004358">
    <property type="entry name" value="Sig_transdc_His_kin-like_C"/>
</dbReference>
<evidence type="ECO:0000256" key="4">
    <source>
        <dbReference type="ARBA" id="ARBA00022553"/>
    </source>
</evidence>
<keyword evidence="15" id="KW-1185">Reference proteome</keyword>
<dbReference type="SUPFAM" id="SSF55874">
    <property type="entry name" value="ATPase domain of HSP90 chaperone/DNA topoisomerase II/histidine kinase"/>
    <property type="match status" value="1"/>
</dbReference>
<keyword evidence="12" id="KW-0472">Membrane</keyword>
<dbReference type="InterPro" id="IPR003661">
    <property type="entry name" value="HisK_dim/P_dom"/>
</dbReference>
<dbReference type="GO" id="GO:0016020">
    <property type="term" value="C:membrane"/>
    <property type="evidence" value="ECO:0007669"/>
    <property type="project" value="UniProtKB-SubCell"/>
</dbReference>
<evidence type="ECO:0000256" key="11">
    <source>
        <dbReference type="ARBA" id="ARBA00023012"/>
    </source>
</evidence>
<keyword evidence="6" id="KW-0812">Transmembrane</keyword>
<dbReference type="Pfam" id="PF02518">
    <property type="entry name" value="HATPase_c"/>
    <property type="match status" value="1"/>
</dbReference>
<dbReference type="PRINTS" id="PR00344">
    <property type="entry name" value="BCTRLSENSOR"/>
</dbReference>
<keyword evidence="8 14" id="KW-0418">Kinase</keyword>
<accession>A0A5D0CP91</accession>
<keyword evidence="11" id="KW-0902">Two-component regulatory system</keyword>
<sequence>MIYGVLVGVIFILAGWVYKLHQDNRRRSRQLGHIHDKLERILTDESGAKLLLFTGDPELRLLLTDINRVLELNQRILAERSGTEQSTRRMLSNISHDLKTPLTVVLGYLEAMELDPGMPDTERTELIRKVHRKANEVLEMIRQFFDLAKLEAGDLPVPLTRVHMNEVCRRNMLAFYEVLTGQGFEVNLSIPEEPIYAYANESALDRILDNLISNAIRYGGDGKVIGLSLREEEDRVCIDVWDRGKGIGEIHQSRVFERMYTLEDSRNKAYQGSGLGLTITKRLAEQMGGDVRLYSRPFEKTIFSVYLRPFRY</sequence>
<dbReference type="Pfam" id="PF00512">
    <property type="entry name" value="HisKA"/>
    <property type="match status" value="1"/>
</dbReference>
<organism evidence="14 15">
    <name type="scientific">Paenibacillus faecis</name>
    <dbReference type="NCBI Taxonomy" id="862114"/>
    <lineage>
        <taxon>Bacteria</taxon>
        <taxon>Bacillati</taxon>
        <taxon>Bacillota</taxon>
        <taxon>Bacilli</taxon>
        <taxon>Bacillales</taxon>
        <taxon>Paenibacillaceae</taxon>
        <taxon>Paenibacillus</taxon>
    </lineage>
</organism>
<gene>
    <name evidence="14" type="ORF">FRY98_19855</name>
</gene>
<evidence type="ECO:0000256" key="7">
    <source>
        <dbReference type="ARBA" id="ARBA00022741"/>
    </source>
</evidence>
<comment type="caution">
    <text evidence="14">The sequence shown here is derived from an EMBL/GenBank/DDBJ whole genome shotgun (WGS) entry which is preliminary data.</text>
</comment>
<dbReference type="EC" id="2.7.13.3" evidence="3"/>
<feature type="domain" description="Histidine kinase" evidence="13">
    <location>
        <begin position="93"/>
        <end position="311"/>
    </location>
</feature>
<evidence type="ECO:0000313" key="14">
    <source>
        <dbReference type="EMBL" id="TYA11756.1"/>
    </source>
</evidence>
<dbReference type="SMART" id="SM00388">
    <property type="entry name" value="HisKA"/>
    <property type="match status" value="1"/>
</dbReference>
<keyword evidence="9" id="KW-0067">ATP-binding</keyword>
<keyword evidence="10" id="KW-1133">Transmembrane helix</keyword>
<dbReference type="SMART" id="SM00387">
    <property type="entry name" value="HATPase_c"/>
    <property type="match status" value="1"/>
</dbReference>
<name>A0A5D0CP91_9BACL</name>
<dbReference type="Proteomes" id="UP000325218">
    <property type="component" value="Unassembled WGS sequence"/>
</dbReference>
<dbReference type="CDD" id="cd00082">
    <property type="entry name" value="HisKA"/>
    <property type="match status" value="1"/>
</dbReference>
<dbReference type="Gene3D" id="1.10.287.130">
    <property type="match status" value="1"/>
</dbReference>
<protein>
    <recommendedName>
        <fullName evidence="3">histidine kinase</fullName>
        <ecNumber evidence="3">2.7.13.3</ecNumber>
    </recommendedName>
</protein>
<evidence type="ECO:0000256" key="8">
    <source>
        <dbReference type="ARBA" id="ARBA00022777"/>
    </source>
</evidence>
<dbReference type="PANTHER" id="PTHR43711">
    <property type="entry name" value="TWO-COMPONENT HISTIDINE KINASE"/>
    <property type="match status" value="1"/>
</dbReference>
<dbReference type="SUPFAM" id="SSF47384">
    <property type="entry name" value="Homodimeric domain of signal transducing histidine kinase"/>
    <property type="match status" value="1"/>
</dbReference>
<evidence type="ECO:0000256" key="6">
    <source>
        <dbReference type="ARBA" id="ARBA00022692"/>
    </source>
</evidence>
<evidence type="ECO:0000256" key="9">
    <source>
        <dbReference type="ARBA" id="ARBA00022840"/>
    </source>
</evidence>
<evidence type="ECO:0000259" key="13">
    <source>
        <dbReference type="PROSITE" id="PS50109"/>
    </source>
</evidence>